<dbReference type="Proteomes" id="UP001060215">
    <property type="component" value="Chromosome 10"/>
</dbReference>
<dbReference type="EMBL" id="CM045767">
    <property type="protein sequence ID" value="KAI7997624.1"/>
    <property type="molecule type" value="Genomic_DNA"/>
</dbReference>
<proteinExistence type="predicted"/>
<accession>A0ACC0GAN0</accession>
<evidence type="ECO:0000313" key="1">
    <source>
        <dbReference type="EMBL" id="KAI7997624.1"/>
    </source>
</evidence>
<evidence type="ECO:0000313" key="2">
    <source>
        <dbReference type="Proteomes" id="UP001060215"/>
    </source>
</evidence>
<name>A0ACC0GAN0_9ERIC</name>
<sequence>MLSCQYIQKGVLLSQPPLPIFSLLFLLQLSPPTLRHLHILCNDSGIEFVHTKAKNLFIDDILSPVDVPNCFKEFFTFDNTLSYAGHHKPLAAVQIVKNGFHFEKFSFFWANFDRKFR</sequence>
<gene>
    <name evidence="1" type="ORF">LOK49_LG10G02067</name>
</gene>
<protein>
    <submittedName>
        <fullName evidence="1">Uncharacterized protein</fullName>
    </submittedName>
</protein>
<organism evidence="1 2">
    <name type="scientific">Camellia lanceoleosa</name>
    <dbReference type="NCBI Taxonomy" id="1840588"/>
    <lineage>
        <taxon>Eukaryota</taxon>
        <taxon>Viridiplantae</taxon>
        <taxon>Streptophyta</taxon>
        <taxon>Embryophyta</taxon>
        <taxon>Tracheophyta</taxon>
        <taxon>Spermatophyta</taxon>
        <taxon>Magnoliopsida</taxon>
        <taxon>eudicotyledons</taxon>
        <taxon>Gunneridae</taxon>
        <taxon>Pentapetalae</taxon>
        <taxon>asterids</taxon>
        <taxon>Ericales</taxon>
        <taxon>Theaceae</taxon>
        <taxon>Camellia</taxon>
    </lineage>
</organism>
<reference evidence="1 2" key="1">
    <citation type="journal article" date="2022" name="Plant J.">
        <title>Chromosome-level genome of Camellia lanceoleosa provides a valuable resource for understanding genome evolution and self-incompatibility.</title>
        <authorList>
            <person name="Gong W."/>
            <person name="Xiao S."/>
            <person name="Wang L."/>
            <person name="Liao Z."/>
            <person name="Chang Y."/>
            <person name="Mo W."/>
            <person name="Hu G."/>
            <person name="Li W."/>
            <person name="Zhao G."/>
            <person name="Zhu H."/>
            <person name="Hu X."/>
            <person name="Ji K."/>
            <person name="Xiang X."/>
            <person name="Song Q."/>
            <person name="Yuan D."/>
            <person name="Jin S."/>
            <person name="Zhang L."/>
        </authorList>
    </citation>
    <scope>NUCLEOTIDE SEQUENCE [LARGE SCALE GENOMIC DNA]</scope>
    <source>
        <strain evidence="1">SQ_2022a</strain>
    </source>
</reference>
<comment type="caution">
    <text evidence="1">The sequence shown here is derived from an EMBL/GenBank/DDBJ whole genome shotgun (WGS) entry which is preliminary data.</text>
</comment>
<keyword evidence="2" id="KW-1185">Reference proteome</keyword>